<dbReference type="Proteomes" id="UP000251692">
    <property type="component" value="Unassembled WGS sequence"/>
</dbReference>
<sequence>MYRSAFLYAYTFEFELIRRNYFILSILALTSLKTHHKAESMLKEQVHLPLQQRVIKRLNVVFYPFVDNSSYPQKGNVAMTQCQLVICALFNVED</sequence>
<organism evidence="1 2">
    <name type="scientific">Pontibacter arcticus</name>
    <dbReference type="NCBI Taxonomy" id="2080288"/>
    <lineage>
        <taxon>Bacteria</taxon>
        <taxon>Pseudomonadati</taxon>
        <taxon>Bacteroidota</taxon>
        <taxon>Cytophagia</taxon>
        <taxon>Cytophagales</taxon>
        <taxon>Hymenobacteraceae</taxon>
        <taxon>Pontibacter</taxon>
    </lineage>
</organism>
<keyword evidence="2" id="KW-1185">Reference proteome</keyword>
<reference evidence="1 2" key="1">
    <citation type="submission" date="2018-06" db="EMBL/GenBank/DDBJ databases">
        <authorList>
            <person name="Liu Z.-W."/>
        </authorList>
    </citation>
    <scope>NUCLEOTIDE SEQUENCE [LARGE SCALE GENOMIC DNA]</scope>
    <source>
        <strain evidence="1 2">2b14</strain>
    </source>
</reference>
<dbReference type="EMBL" id="QMDV01000002">
    <property type="protein sequence ID" value="RAU83320.1"/>
    <property type="molecule type" value="Genomic_DNA"/>
</dbReference>
<evidence type="ECO:0000313" key="1">
    <source>
        <dbReference type="EMBL" id="RAU83320.1"/>
    </source>
</evidence>
<protein>
    <submittedName>
        <fullName evidence="1">Uncharacterized protein</fullName>
    </submittedName>
</protein>
<accession>A0A364RG53</accession>
<comment type="caution">
    <text evidence="1">The sequence shown here is derived from an EMBL/GenBank/DDBJ whole genome shotgun (WGS) entry which is preliminary data.</text>
</comment>
<reference evidence="1 2" key="2">
    <citation type="submission" date="2018-07" db="EMBL/GenBank/DDBJ databases">
        <title>Pontibacter sp. 2b14 genomic sequence and assembly.</title>
        <authorList>
            <person name="Du Z.-J."/>
        </authorList>
    </citation>
    <scope>NUCLEOTIDE SEQUENCE [LARGE SCALE GENOMIC DNA]</scope>
    <source>
        <strain evidence="1 2">2b14</strain>
    </source>
</reference>
<proteinExistence type="predicted"/>
<gene>
    <name evidence="1" type="ORF">DP923_08925</name>
</gene>
<dbReference type="AlphaFoldDB" id="A0A364RG53"/>
<evidence type="ECO:0000313" key="2">
    <source>
        <dbReference type="Proteomes" id="UP000251692"/>
    </source>
</evidence>
<name>A0A364RG53_9BACT</name>